<feature type="region of interest" description="Disordered" evidence="1">
    <location>
        <begin position="127"/>
        <end position="198"/>
    </location>
</feature>
<evidence type="ECO:0000313" key="3">
    <source>
        <dbReference type="Proteomes" id="UP000037035"/>
    </source>
</evidence>
<dbReference type="STRING" id="27349.A0A0L6UQK7"/>
<protein>
    <recommendedName>
        <fullName evidence="4">Mitochondrial zinc maintenance protein 1, mitochondrial</fullName>
    </recommendedName>
</protein>
<evidence type="ECO:0000256" key="1">
    <source>
        <dbReference type="SAM" id="MobiDB-lite"/>
    </source>
</evidence>
<accession>A0A0L6UQK7</accession>
<reference evidence="2 3" key="1">
    <citation type="submission" date="2015-08" db="EMBL/GenBank/DDBJ databases">
        <title>Next Generation Sequencing and Analysis of the Genome of Puccinia sorghi L Schw, the Causal Agent of Maize Common Rust.</title>
        <authorList>
            <person name="Rochi L."/>
            <person name="Burguener G."/>
            <person name="Darino M."/>
            <person name="Turjanski A."/>
            <person name="Kreff E."/>
            <person name="Dieguez M.J."/>
            <person name="Sacco F."/>
        </authorList>
    </citation>
    <scope>NUCLEOTIDE SEQUENCE [LARGE SCALE GENOMIC DNA]</scope>
    <source>
        <strain evidence="2 3">RO10H11247</strain>
    </source>
</reference>
<organism evidence="2 3">
    <name type="scientific">Puccinia sorghi</name>
    <dbReference type="NCBI Taxonomy" id="27349"/>
    <lineage>
        <taxon>Eukaryota</taxon>
        <taxon>Fungi</taxon>
        <taxon>Dikarya</taxon>
        <taxon>Basidiomycota</taxon>
        <taxon>Pucciniomycotina</taxon>
        <taxon>Pucciniomycetes</taxon>
        <taxon>Pucciniales</taxon>
        <taxon>Pucciniaceae</taxon>
        <taxon>Puccinia</taxon>
    </lineage>
</organism>
<dbReference type="OrthoDB" id="2501943at2759"/>
<keyword evidence="3" id="KW-1185">Reference proteome</keyword>
<comment type="caution">
    <text evidence="2">The sequence shown here is derived from an EMBL/GenBank/DDBJ whole genome shotgun (WGS) entry which is preliminary data.</text>
</comment>
<dbReference type="VEuPathDB" id="FungiDB:VP01_4222g2"/>
<dbReference type="EMBL" id="LAVV01009305">
    <property type="protein sequence ID" value="KNZ50816.1"/>
    <property type="molecule type" value="Genomic_DNA"/>
</dbReference>
<proteinExistence type="predicted"/>
<feature type="compositionally biased region" description="Low complexity" evidence="1">
    <location>
        <begin position="135"/>
        <end position="147"/>
    </location>
</feature>
<evidence type="ECO:0008006" key="4">
    <source>
        <dbReference type="Google" id="ProtNLM"/>
    </source>
</evidence>
<gene>
    <name evidence="2" type="ORF">VP01_4222g2</name>
</gene>
<dbReference type="AlphaFoldDB" id="A0A0L6UQK7"/>
<sequence length="198" mass="22185">MAGRMAFSPAQRAQAASAYRSLIRSSKFTFQSDPKTYRQFVGRAKDLFSTKVLNPTYLLQPSPSAETSPPTNRQETDINSWIQRFQAELRGVHELSNYLTRNIVQAQHSPDGKRLVVRFTDKTEIGDNSTIKNRTSTASFSQATSSSCCGGAPPDQPTSSSRLSPAALERREKRRLNRSRSLEFLKEIDADTDRAHKT</sequence>
<feature type="compositionally biased region" description="Basic and acidic residues" evidence="1">
    <location>
        <begin position="180"/>
        <end position="198"/>
    </location>
</feature>
<evidence type="ECO:0000313" key="2">
    <source>
        <dbReference type="EMBL" id="KNZ50816.1"/>
    </source>
</evidence>
<name>A0A0L6UQK7_9BASI</name>
<dbReference type="Proteomes" id="UP000037035">
    <property type="component" value="Unassembled WGS sequence"/>
</dbReference>